<proteinExistence type="predicted"/>
<keyword evidence="3" id="KW-1185">Reference proteome</keyword>
<dbReference type="RefSeq" id="WP_186913318.1">
    <property type="nucleotide sequence ID" value="NZ_JACOFV010000014.1"/>
</dbReference>
<feature type="coiled-coil region" evidence="1">
    <location>
        <begin position="8"/>
        <end position="64"/>
    </location>
</feature>
<evidence type="ECO:0000256" key="1">
    <source>
        <dbReference type="SAM" id="Coils"/>
    </source>
</evidence>
<dbReference type="Proteomes" id="UP000634011">
    <property type="component" value="Unassembled WGS sequence"/>
</dbReference>
<gene>
    <name evidence="2" type="ORF">H8K32_14815</name>
</gene>
<comment type="caution">
    <text evidence="2">The sequence shown here is derived from an EMBL/GenBank/DDBJ whole genome shotgun (WGS) entry which is preliminary data.</text>
</comment>
<dbReference type="AlphaFoldDB" id="A0A923HM10"/>
<reference evidence="2" key="1">
    <citation type="submission" date="2020-08" db="EMBL/GenBank/DDBJ databases">
        <title>Novel species isolated from subtropical streams in China.</title>
        <authorList>
            <person name="Lu H."/>
        </authorList>
    </citation>
    <scope>NUCLEOTIDE SEQUENCE</scope>
    <source>
        <strain evidence="2">KACC 12607</strain>
    </source>
</reference>
<evidence type="ECO:0000313" key="2">
    <source>
        <dbReference type="EMBL" id="MBC3863374.1"/>
    </source>
</evidence>
<accession>A0A923HM10</accession>
<name>A0A923HM10_9BURK</name>
<organism evidence="2 3">
    <name type="scientific">Undibacterium jejuense</name>
    <dbReference type="NCBI Taxonomy" id="1344949"/>
    <lineage>
        <taxon>Bacteria</taxon>
        <taxon>Pseudomonadati</taxon>
        <taxon>Pseudomonadota</taxon>
        <taxon>Betaproteobacteria</taxon>
        <taxon>Burkholderiales</taxon>
        <taxon>Oxalobacteraceae</taxon>
        <taxon>Undibacterium</taxon>
    </lineage>
</organism>
<sequence>MDQRETTISKIHSQLDELNRTLDDLEKTIKDKSAQASSAYDKEMINLHEKLNEMRAKLEEMKTASTDHWDNMMEHIEVLQHAFIASYNFFKEELKKNDLPNGKSI</sequence>
<keyword evidence="1" id="KW-0175">Coiled coil</keyword>
<protein>
    <submittedName>
        <fullName evidence="2">Uncharacterized protein</fullName>
    </submittedName>
</protein>
<dbReference type="EMBL" id="JACOFV010000014">
    <property type="protein sequence ID" value="MBC3863374.1"/>
    <property type="molecule type" value="Genomic_DNA"/>
</dbReference>
<dbReference type="Gene3D" id="1.10.287.1060">
    <property type="entry name" value="ESAT-6-like"/>
    <property type="match status" value="1"/>
</dbReference>
<evidence type="ECO:0000313" key="3">
    <source>
        <dbReference type="Proteomes" id="UP000634011"/>
    </source>
</evidence>